<feature type="transmembrane region" description="Helical" evidence="7">
    <location>
        <begin position="344"/>
        <end position="371"/>
    </location>
</feature>
<dbReference type="Proteomes" id="UP000030762">
    <property type="component" value="Unassembled WGS sequence"/>
</dbReference>
<dbReference type="Pfam" id="PF04515">
    <property type="entry name" value="Choline_transpo"/>
    <property type="match status" value="1"/>
</dbReference>
<evidence type="ECO:0000313" key="10">
    <source>
        <dbReference type="Proteomes" id="UP000030762"/>
    </source>
</evidence>
<evidence type="ECO:0000256" key="3">
    <source>
        <dbReference type="ARBA" id="ARBA00022692"/>
    </source>
</evidence>
<comment type="subcellular location">
    <subcellularLocation>
        <location evidence="7">Cell membrane</location>
        <topology evidence="7">Multi-pass membrane protein</topology>
    </subcellularLocation>
    <subcellularLocation>
        <location evidence="1">Membrane</location>
        <topology evidence="1">Multi-pass membrane protein</topology>
    </subcellularLocation>
</comment>
<name>T0QT36_SAPDV</name>
<dbReference type="InterPro" id="IPR007603">
    <property type="entry name" value="Choline_transptr-like"/>
</dbReference>
<feature type="region of interest" description="Disordered" evidence="8">
    <location>
        <begin position="43"/>
        <end position="81"/>
    </location>
</feature>
<comment type="similarity">
    <text evidence="2 7">Belongs to the CTL (choline transporter-like) family.</text>
</comment>
<protein>
    <recommendedName>
        <fullName evidence="7">Choline transporter-like protein</fullName>
    </recommendedName>
</protein>
<keyword evidence="10" id="KW-1185">Reference proteome</keyword>
<dbReference type="VEuPathDB" id="FungiDB:SDRG_01313"/>
<dbReference type="GO" id="GO:0022857">
    <property type="term" value="F:transmembrane transporter activity"/>
    <property type="evidence" value="ECO:0007669"/>
    <property type="project" value="UniProtKB-UniRule"/>
</dbReference>
<dbReference type="EMBL" id="JH767134">
    <property type="protein sequence ID" value="EQC41339.1"/>
    <property type="molecule type" value="Genomic_DNA"/>
</dbReference>
<feature type="transmembrane region" description="Helical" evidence="7">
    <location>
        <begin position="616"/>
        <end position="635"/>
    </location>
</feature>
<dbReference type="OrthoDB" id="420519at2759"/>
<feature type="transmembrane region" description="Helical" evidence="7">
    <location>
        <begin position="647"/>
        <end position="667"/>
    </location>
</feature>
<feature type="transmembrane region" description="Helical" evidence="7">
    <location>
        <begin position="127"/>
        <end position="149"/>
    </location>
</feature>
<dbReference type="PANTHER" id="PTHR12385:SF14">
    <property type="entry name" value="CHOLINE TRANSPORTER-LIKE 2"/>
    <property type="match status" value="1"/>
</dbReference>
<dbReference type="GO" id="GO:0005886">
    <property type="term" value="C:plasma membrane"/>
    <property type="evidence" value="ECO:0007669"/>
    <property type="project" value="UniProtKB-SubCell"/>
</dbReference>
<keyword evidence="3 7" id="KW-0812">Transmembrane</keyword>
<comment type="function">
    <text evidence="7">Choline transporter.</text>
</comment>
<evidence type="ECO:0000256" key="5">
    <source>
        <dbReference type="ARBA" id="ARBA00023136"/>
    </source>
</evidence>
<keyword evidence="4 7" id="KW-1133">Transmembrane helix</keyword>
<reference evidence="9 10" key="1">
    <citation type="submission" date="2012-04" db="EMBL/GenBank/DDBJ databases">
        <title>The Genome Sequence of Saprolegnia declina VS20.</title>
        <authorList>
            <consortium name="The Broad Institute Genome Sequencing Platform"/>
            <person name="Russ C."/>
            <person name="Nusbaum C."/>
            <person name="Tyler B."/>
            <person name="van West P."/>
            <person name="Dieguez-Uribeondo J."/>
            <person name="de Bruijn I."/>
            <person name="Tripathy S."/>
            <person name="Jiang R."/>
            <person name="Young S.K."/>
            <person name="Zeng Q."/>
            <person name="Gargeya S."/>
            <person name="Fitzgerald M."/>
            <person name="Haas B."/>
            <person name="Abouelleil A."/>
            <person name="Alvarado L."/>
            <person name="Arachchi H.M."/>
            <person name="Berlin A."/>
            <person name="Chapman S.B."/>
            <person name="Goldberg J."/>
            <person name="Griggs A."/>
            <person name="Gujja S."/>
            <person name="Hansen M."/>
            <person name="Howarth C."/>
            <person name="Imamovic A."/>
            <person name="Larimer J."/>
            <person name="McCowen C."/>
            <person name="Montmayeur A."/>
            <person name="Murphy C."/>
            <person name="Neiman D."/>
            <person name="Pearson M."/>
            <person name="Priest M."/>
            <person name="Roberts A."/>
            <person name="Saif S."/>
            <person name="Shea T."/>
            <person name="Sisk P."/>
            <person name="Sykes S."/>
            <person name="Wortman J."/>
            <person name="Nusbaum C."/>
            <person name="Birren B."/>
        </authorList>
    </citation>
    <scope>NUCLEOTIDE SEQUENCE [LARGE SCALE GENOMIC DNA]</scope>
    <source>
        <strain evidence="9 10">VS20</strain>
    </source>
</reference>
<keyword evidence="6" id="KW-0325">Glycoprotein</keyword>
<keyword evidence="5 7" id="KW-0472">Membrane</keyword>
<gene>
    <name evidence="9" type="ORF">SDRG_01313</name>
</gene>
<dbReference type="InParanoid" id="T0QT36"/>
<feature type="transmembrane region" description="Helical" evidence="7">
    <location>
        <begin position="310"/>
        <end position="332"/>
    </location>
</feature>
<organism evidence="9 10">
    <name type="scientific">Saprolegnia diclina (strain VS20)</name>
    <dbReference type="NCBI Taxonomy" id="1156394"/>
    <lineage>
        <taxon>Eukaryota</taxon>
        <taxon>Sar</taxon>
        <taxon>Stramenopiles</taxon>
        <taxon>Oomycota</taxon>
        <taxon>Saprolegniomycetes</taxon>
        <taxon>Saprolegniales</taxon>
        <taxon>Saprolegniaceae</taxon>
        <taxon>Saprolegnia</taxon>
    </lineage>
</organism>
<evidence type="ECO:0000313" key="9">
    <source>
        <dbReference type="EMBL" id="EQC41339.1"/>
    </source>
</evidence>
<dbReference type="PANTHER" id="PTHR12385">
    <property type="entry name" value="CHOLINE TRANSPORTER-LIKE (SLC FAMILY 44)"/>
    <property type="match status" value="1"/>
</dbReference>
<evidence type="ECO:0000256" key="2">
    <source>
        <dbReference type="ARBA" id="ARBA00007168"/>
    </source>
</evidence>
<dbReference type="OMA" id="WFFLYHA"/>
<dbReference type="RefSeq" id="XP_008605053.1">
    <property type="nucleotide sequence ID" value="XM_008606831.1"/>
</dbReference>
<dbReference type="GeneID" id="19942040"/>
<evidence type="ECO:0000256" key="8">
    <source>
        <dbReference type="SAM" id="MobiDB-lite"/>
    </source>
</evidence>
<sequence>MHFERLAAQSGAEPRRSNAVHIRFERFAKKKCKVPFSTSRKDAMFTRRDRSSSGKMPTWMYSPTGETPPRSNKSSAGSRGGSFDAMNPPWMSSEADPLLPDKDTYAEIGLARRKLLGPTCVRGLTDIIFFVLFVLYWVGMIALGIVAFVQDGLTHKMQYLTEPMDYTGVSCGLNASVYYPLWQSHPDFGVCVASCPHAGDEVRLHVPWVPLNDSTTITAPGARPANSTAKDRVVVFTAYETVANNFVCAPNGTDAFKDLPHVSQLNDVIGQYIGGIRENWKQLLSACGIAVGLACVYLIVLRFFGCLVLGLSVVGVQVALILAAVQAWLFSANSDAFDRATQNAFLVLAVLLLCGAILFFFIVVLMVQRLVLAGKFMVFGTRVLYQLPKLLLLPFFHTFLLFLVFIWGLAVTVCLFGAGETVQLEETLRLPGSTETVTVLVASFQRSPMLRWFFLYHAFGIYWAITTILSLTEMTTAMAVSLWYFSPIDKATKEKTFEVDDPVKYALEGIAGNHLGTAALSALVVAPIRYVRNFFMYIEDVQDNESLGSGVASVFSTLFCCCIWCFKSFVIFISKEASFVTAMQGSSFYSAAKVAHSLITSHLLRIGSINRIGNASVLLGKVIICSGACLAAYIFMEADDTWTNMTIPMLSIALFSYAIAHTFMSLYETTINVLLLSFTLDEVTHGGRGKAQFAEPDFVKAVNDNLRPKWQIVL</sequence>
<evidence type="ECO:0000256" key="6">
    <source>
        <dbReference type="ARBA" id="ARBA00023180"/>
    </source>
</evidence>
<evidence type="ECO:0000256" key="7">
    <source>
        <dbReference type="RuleBase" id="RU368066"/>
    </source>
</evidence>
<proteinExistence type="inferred from homology"/>
<feature type="transmembrane region" description="Helical" evidence="7">
    <location>
        <begin position="391"/>
        <end position="419"/>
    </location>
</feature>
<evidence type="ECO:0000256" key="4">
    <source>
        <dbReference type="ARBA" id="ARBA00022989"/>
    </source>
</evidence>
<feature type="compositionally biased region" description="Basic and acidic residues" evidence="8">
    <location>
        <begin position="43"/>
        <end position="52"/>
    </location>
</feature>
<dbReference type="STRING" id="1156394.T0QT36"/>
<accession>T0QT36</accession>
<feature type="transmembrane region" description="Helical" evidence="7">
    <location>
        <begin position="547"/>
        <end position="574"/>
    </location>
</feature>
<feature type="transmembrane region" description="Helical" evidence="7">
    <location>
        <begin position="283"/>
        <end position="304"/>
    </location>
</feature>
<feature type="transmembrane region" description="Helical" evidence="7">
    <location>
        <begin position="453"/>
        <end position="485"/>
    </location>
</feature>
<evidence type="ECO:0000256" key="1">
    <source>
        <dbReference type="ARBA" id="ARBA00004141"/>
    </source>
</evidence>
<dbReference type="AlphaFoldDB" id="T0QT36"/>
<dbReference type="eggNOG" id="KOG1362">
    <property type="taxonomic scope" value="Eukaryota"/>
</dbReference>